<dbReference type="RefSeq" id="WP_101807449.1">
    <property type="nucleotide sequence ID" value="NZ_NFEZ01000001.1"/>
</dbReference>
<keyword evidence="3" id="KW-0547">Nucleotide-binding</keyword>
<dbReference type="InterPro" id="IPR015330">
    <property type="entry name" value="DNA_primase/pol_bifunc_N"/>
</dbReference>
<keyword evidence="3" id="KW-0347">Helicase</keyword>
<dbReference type="Proteomes" id="UP000234789">
    <property type="component" value="Unassembled WGS sequence"/>
</dbReference>
<feature type="region of interest" description="Disordered" evidence="1">
    <location>
        <begin position="944"/>
        <end position="971"/>
    </location>
</feature>
<evidence type="ECO:0000256" key="1">
    <source>
        <dbReference type="SAM" id="MobiDB-lite"/>
    </source>
</evidence>
<feature type="domain" description="DNA primase/polymerase bifunctional N-terminal" evidence="2">
    <location>
        <begin position="26"/>
        <end position="204"/>
    </location>
</feature>
<dbReference type="EMBL" id="NFEZ01000001">
    <property type="protein sequence ID" value="PLT48039.1"/>
    <property type="molecule type" value="Genomic_DNA"/>
</dbReference>
<gene>
    <name evidence="3" type="ORF">B8V81_0171</name>
</gene>
<evidence type="ECO:0000313" key="3">
    <source>
        <dbReference type="EMBL" id="PLT48039.1"/>
    </source>
</evidence>
<feature type="compositionally biased region" description="Acidic residues" evidence="1">
    <location>
        <begin position="961"/>
        <end position="971"/>
    </location>
</feature>
<sequence length="971" mass="107257">MTDITESLTLSAEMLNSMTTGAAAETMALAKLGPRYLPVCPPDHRGVSEKHELSCTRPGKCPAVKDWRIQASDDPAHINEWFRRLPNRNIGMTLGSEVGVAAFDVDGQYGREKMQELFNGDIPSTWQFSTPGGGERFLFKVPKGRTLRKFTVAKPGAVHEELAFLADNQMTVIPPSRHQNGGQYLWLPGRGPGDIHLAELPAGILRKMRQERKADASSENNEINKGMSDPDLRGLAKRCRVIREAVEEQVASGCAEDRWHAITSMLVRAGFPNTALAFSKMSKKHDGHSERRIRQMESEGDSAAYGPTRCSTFGCGADQMVSCHGKIRRNRRTGELSNSPAAFLQSRDKGVVSAKQTGLDAYSKLLASRYSINGGNLCQVRANKDGGLDHVPLANFVARIAKTITRDDGAERTALYEIDGAIISPEKKLPPIRVLASDFDCMKWTTSWGPEPNILPGSQMKDTVRHAIQSTATGAANERIFAHLGWIQIDGVWRYLHSGGALGLSNIKVELDDRLQNYVLPASCGHSKKAMQASLKLLELAPHRVTLVLWSLVFLAPMCELLRQMHLEPKFLVWLSGHTGTRKTSLALLFLSHFGDLLGSPPASFKDTANAVEKRTFDTKDSLLLIDDFHPTASPKDKKDMETVAHKILRGYGDRVARGRMKQDTTLRKDYIPRGVALATAEDMVSGGSSTARLFPAELQKADVDLDKLTEAQREAPRLSEAMSGYLQWLGKAMNAPLDSSLKELFLEKRNEAGSLGVHGRLVDASALLYIGLRSGLGYAESVGAITVDRKSQLLETAWNVFLNAASEQGEKVAEVKPSTQFTTIVSQLLANRSIHCDHVRREPVPESVPKSSTLMGWQDDKYYYFLPDPIYNEISQFLSKRGEQFPVSAATLWKELANAGITKTENGKENGKERRHSLAKKVIKGQRQRLLWVRVDALHEKAKDKTGNNTRAELRTGNAEPDELELLGEL</sequence>
<organism evidence="3 4">
    <name type="scientific">Paenibacillus pasadenensis</name>
    <dbReference type="NCBI Taxonomy" id="217090"/>
    <lineage>
        <taxon>Bacteria</taxon>
        <taxon>Bacillati</taxon>
        <taxon>Bacillota</taxon>
        <taxon>Bacilli</taxon>
        <taxon>Bacillales</taxon>
        <taxon>Paenibacillaceae</taxon>
        <taxon>Paenibacillus</taxon>
    </lineage>
</organism>
<dbReference type="Pfam" id="PF09250">
    <property type="entry name" value="Prim-Pol"/>
    <property type="match status" value="1"/>
</dbReference>
<dbReference type="SUPFAM" id="SSF56747">
    <property type="entry name" value="Prim-pol domain"/>
    <property type="match status" value="1"/>
</dbReference>
<accession>A0A2N5NCG3</accession>
<dbReference type="SMART" id="SM00943">
    <property type="entry name" value="Prim-Pol"/>
    <property type="match status" value="1"/>
</dbReference>
<keyword evidence="4" id="KW-1185">Reference proteome</keyword>
<dbReference type="GO" id="GO:0004386">
    <property type="term" value="F:helicase activity"/>
    <property type="evidence" value="ECO:0007669"/>
    <property type="project" value="UniProtKB-KW"/>
</dbReference>
<keyword evidence="3" id="KW-0067">ATP-binding</keyword>
<dbReference type="CDD" id="cd04859">
    <property type="entry name" value="Prim_Pol"/>
    <property type="match status" value="1"/>
</dbReference>
<evidence type="ECO:0000313" key="4">
    <source>
        <dbReference type="Proteomes" id="UP000234789"/>
    </source>
</evidence>
<keyword evidence="3" id="KW-0378">Hydrolase</keyword>
<evidence type="ECO:0000259" key="2">
    <source>
        <dbReference type="SMART" id="SM00943"/>
    </source>
</evidence>
<name>A0A2N5NCG3_9BACL</name>
<dbReference type="AlphaFoldDB" id="A0A2N5NCG3"/>
<proteinExistence type="predicted"/>
<protein>
    <submittedName>
        <fullName evidence="3">DNA primase/helicase, phage-associated</fullName>
    </submittedName>
</protein>
<reference evidence="3 4" key="1">
    <citation type="submission" date="2017-05" db="EMBL/GenBank/DDBJ databases">
        <title>Functional genome analysis of Paenibacillus pasadenensis strain R16: insights on endophytic life style and antifungal activity.</title>
        <authorList>
            <person name="Passera A."/>
            <person name="Marcolungo L."/>
            <person name="Casati P."/>
            <person name="Brasca M."/>
            <person name="Quaglino F."/>
            <person name="Delledonne M."/>
        </authorList>
    </citation>
    <scope>NUCLEOTIDE SEQUENCE [LARGE SCALE GENOMIC DNA]</scope>
    <source>
        <strain evidence="3 4">R16</strain>
    </source>
</reference>
<comment type="caution">
    <text evidence="3">The sequence shown here is derived from an EMBL/GenBank/DDBJ whole genome shotgun (WGS) entry which is preliminary data.</text>
</comment>